<feature type="compositionally biased region" description="Polar residues" evidence="1">
    <location>
        <begin position="1"/>
        <end position="12"/>
    </location>
</feature>
<dbReference type="GO" id="GO:0005634">
    <property type="term" value="C:nucleus"/>
    <property type="evidence" value="ECO:0007669"/>
    <property type="project" value="TreeGrafter"/>
</dbReference>
<dbReference type="Gene3D" id="1.20.1280.50">
    <property type="match status" value="1"/>
</dbReference>
<keyword evidence="4" id="KW-1185">Reference proteome</keyword>
<dbReference type="SMART" id="SM00726">
    <property type="entry name" value="UIM"/>
    <property type="match status" value="2"/>
</dbReference>
<dbReference type="GO" id="GO:0043161">
    <property type="term" value="P:proteasome-mediated ubiquitin-dependent protein catabolic process"/>
    <property type="evidence" value="ECO:0007669"/>
    <property type="project" value="TreeGrafter"/>
</dbReference>
<dbReference type="InterPro" id="IPR003903">
    <property type="entry name" value="UIM_dom"/>
</dbReference>
<comment type="caution">
    <text evidence="3">The sequence shown here is derived from an EMBL/GenBank/DDBJ whole genome shotgun (WGS) entry which is preliminary data.</text>
</comment>
<feature type="compositionally biased region" description="Basic and acidic residues" evidence="1">
    <location>
        <begin position="1152"/>
        <end position="1166"/>
    </location>
</feature>
<dbReference type="PANTHER" id="PTHR10223:SF2">
    <property type="entry name" value="F-BOX AND WD DOMAIN PROTEIN (AFU_ORTHOLOGUE AFUA_6G11400)"/>
    <property type="match status" value="1"/>
</dbReference>
<dbReference type="GO" id="GO:0005829">
    <property type="term" value="C:cytosol"/>
    <property type="evidence" value="ECO:0007669"/>
    <property type="project" value="TreeGrafter"/>
</dbReference>
<evidence type="ECO:0000313" key="3">
    <source>
        <dbReference type="EMBL" id="KAK1762245.1"/>
    </source>
</evidence>
<feature type="domain" description="F-box" evidence="2">
    <location>
        <begin position="132"/>
        <end position="178"/>
    </location>
</feature>
<dbReference type="InterPro" id="IPR036322">
    <property type="entry name" value="WD40_repeat_dom_sf"/>
</dbReference>
<dbReference type="PROSITE" id="PS50181">
    <property type="entry name" value="FBOX"/>
    <property type="match status" value="1"/>
</dbReference>
<dbReference type="InterPro" id="IPR036047">
    <property type="entry name" value="F-box-like_dom_sf"/>
</dbReference>
<dbReference type="SUPFAM" id="SSF81383">
    <property type="entry name" value="F-box domain"/>
    <property type="match status" value="1"/>
</dbReference>
<evidence type="ECO:0000259" key="2">
    <source>
        <dbReference type="PROSITE" id="PS50181"/>
    </source>
</evidence>
<dbReference type="PANTHER" id="PTHR10223">
    <property type="entry name" value="26S PROTEASOME NON-ATPASE REGULATORY SUBUNIT 4"/>
    <property type="match status" value="1"/>
</dbReference>
<dbReference type="PROSITE" id="PS50330">
    <property type="entry name" value="UIM"/>
    <property type="match status" value="2"/>
</dbReference>
<dbReference type="SUPFAM" id="SSF50978">
    <property type="entry name" value="WD40 repeat-like"/>
    <property type="match status" value="1"/>
</dbReference>
<dbReference type="RefSeq" id="XP_060278458.1">
    <property type="nucleotide sequence ID" value="XM_060425048.1"/>
</dbReference>
<accession>A0AAJ0BPT7</accession>
<feature type="compositionally biased region" description="Low complexity" evidence="1">
    <location>
        <begin position="13"/>
        <end position="27"/>
    </location>
</feature>
<feature type="compositionally biased region" description="Polar residues" evidence="1">
    <location>
        <begin position="1014"/>
        <end position="1037"/>
    </location>
</feature>
<gene>
    <name evidence="3" type="ORF">QBC33DRAFT_461856</name>
</gene>
<dbReference type="Gene3D" id="2.130.10.10">
    <property type="entry name" value="YVTN repeat-like/Quinoprotein amine dehydrogenase"/>
    <property type="match status" value="1"/>
</dbReference>
<feature type="compositionally biased region" description="Low complexity" evidence="1">
    <location>
        <begin position="47"/>
        <end position="61"/>
    </location>
</feature>
<dbReference type="Gene3D" id="6.10.140.100">
    <property type="match status" value="1"/>
</dbReference>
<dbReference type="Pfam" id="PF12937">
    <property type="entry name" value="F-box-like"/>
    <property type="match status" value="1"/>
</dbReference>
<dbReference type="GeneID" id="85308235"/>
<dbReference type="EMBL" id="MU839040">
    <property type="protein sequence ID" value="KAK1762245.1"/>
    <property type="molecule type" value="Genomic_DNA"/>
</dbReference>
<name>A0AAJ0BPT7_9PEZI</name>
<dbReference type="GO" id="GO:0031593">
    <property type="term" value="F:polyubiquitin modification-dependent protein binding"/>
    <property type="evidence" value="ECO:0007669"/>
    <property type="project" value="TreeGrafter"/>
</dbReference>
<dbReference type="InterPro" id="IPR001810">
    <property type="entry name" value="F-box_dom"/>
</dbReference>
<dbReference type="Proteomes" id="UP001244011">
    <property type="component" value="Unassembled WGS sequence"/>
</dbReference>
<feature type="region of interest" description="Disordered" evidence="1">
    <location>
        <begin position="998"/>
        <end position="1046"/>
    </location>
</feature>
<sequence>MQQELTETLDQASQTNTSRFFSRSSSQYGLHRPQPGGLDDLDDLDDLPGASSRGPSPRSLLVGESSSSALNPDQLDEQLRRLSQESNSSDGQARLTVAGQRISDYERALSPSIPRQALGFKIIRRQESPSGGVQLTDFPNEILTHILSHLHPDSHGAVALVSKKFYALVTTPHAWRMAFLRYFPGQSAVISSSKKVGREPSSQGDPDFVRSEFRYFTRLTSLASWRSEYLLRTRLLRSVARGKPGTSSGSIGSSSKATQSGKRASAVLTYNSKLPWTVSNIHAVFSDGKKPPKVVSGTADLGVGTVSDPTTGRVEKWGLDDPFSFAQLDEMFPHLESYGLGDGPAAMPNVIDVSQPYGILGGEGFPGGRVHYRAVNELRGRYLGRDSAIIDMIPEIPKIPELSEAICSVWIAKSSAVPSVTQSMAGIMTGSSLGIVTTYAIGSDSAGPRYSNGDITARWALSPGVPIVAIKVDDNYSAKRRALRRVWAVALNALGEVFYLRDPPTPPASRAKDDDMTRIAWMSGRSVSWELIEPTRRKARPDDFDKNAIRGAYSPRSPSNAMNLSKEQIIAEAREIEKFLRHKPAHFRKVCDGWDMRRKLEVDFAGGDEDGAGENILVMTCGHEKGEPIGIRRYCRHIVEAGTEALEAPEVPESPETHIPIPHPGPQGSSIFGGPQCPEVASFPAKRGFKRSRAPRPPIVYGIPDTTSTVDVVQDWRITTFVMKHDANAEITASGLDLTTFALMAPFEDPLQMSPPGMTQNGAGTPTTANSSGEIPGRRSRLFAVGTSCGLVSVWNLRISEKLHDVQPLRTIQTESPQISCLALSALYVVHGGSDGMVQIWDPLASTMEPIRTLSSRSSGRVPRHIINANPALRHANCSAVGAIFLDPSPTVLRGVLSFGTFLRYWTYSSTNPHPGHKRRLRHSDIHGRLATRRHGGAVSNYIAAEAAELRREQEHRIREQARLRSRFGVGLNDLTEEEAIRYAEMVSQESFMLDEHRRLSASDTGSAADMGETASSTGSSMSTDTVTSEPSVSGLSPPTPSLPVLQEETDDDYEAQIQRAIRLSLMEGVNDMGQSPRGNSPAEFDIQIKVKDKKKGKRSSSASPSESQAHTPMVQFGEPSGYLGAASSSPGFDPDEDLELAIRLSLEEEETRQARANERAAKGEEFPPLMRVGKGKGKAREE</sequence>
<dbReference type="AlphaFoldDB" id="A0AAJ0BPT7"/>
<proteinExistence type="predicted"/>
<feature type="region of interest" description="Disordered" evidence="1">
    <location>
        <begin position="1070"/>
        <end position="1183"/>
    </location>
</feature>
<dbReference type="CDD" id="cd09917">
    <property type="entry name" value="F-box_SF"/>
    <property type="match status" value="1"/>
</dbReference>
<evidence type="ECO:0000256" key="1">
    <source>
        <dbReference type="SAM" id="MobiDB-lite"/>
    </source>
</evidence>
<organism evidence="3 4">
    <name type="scientific">Phialemonium atrogriseum</name>
    <dbReference type="NCBI Taxonomy" id="1093897"/>
    <lineage>
        <taxon>Eukaryota</taxon>
        <taxon>Fungi</taxon>
        <taxon>Dikarya</taxon>
        <taxon>Ascomycota</taxon>
        <taxon>Pezizomycotina</taxon>
        <taxon>Sordariomycetes</taxon>
        <taxon>Sordariomycetidae</taxon>
        <taxon>Cephalothecales</taxon>
        <taxon>Cephalothecaceae</taxon>
        <taxon>Phialemonium</taxon>
    </lineage>
</organism>
<protein>
    <recommendedName>
        <fullName evidence="2">F-box domain-containing protein</fullName>
    </recommendedName>
</protein>
<feature type="compositionally biased region" description="Basic residues" evidence="1">
    <location>
        <begin position="1174"/>
        <end position="1183"/>
    </location>
</feature>
<evidence type="ECO:0000313" key="4">
    <source>
        <dbReference type="Proteomes" id="UP001244011"/>
    </source>
</evidence>
<reference evidence="3" key="1">
    <citation type="submission" date="2023-06" db="EMBL/GenBank/DDBJ databases">
        <title>Genome-scale phylogeny and comparative genomics of the fungal order Sordariales.</title>
        <authorList>
            <consortium name="Lawrence Berkeley National Laboratory"/>
            <person name="Hensen N."/>
            <person name="Bonometti L."/>
            <person name="Westerberg I."/>
            <person name="Brannstrom I.O."/>
            <person name="Guillou S."/>
            <person name="Cros-Aarteil S."/>
            <person name="Calhoun S."/>
            <person name="Haridas S."/>
            <person name="Kuo A."/>
            <person name="Mondo S."/>
            <person name="Pangilinan J."/>
            <person name="Riley R."/>
            <person name="Labutti K."/>
            <person name="Andreopoulos B."/>
            <person name="Lipzen A."/>
            <person name="Chen C."/>
            <person name="Yanf M."/>
            <person name="Daum C."/>
            <person name="Ng V."/>
            <person name="Clum A."/>
            <person name="Steindorff A."/>
            <person name="Ohm R."/>
            <person name="Martin F."/>
            <person name="Silar P."/>
            <person name="Natvig D."/>
            <person name="Lalanne C."/>
            <person name="Gautier V."/>
            <person name="Ament-Velasquez S.L."/>
            <person name="Kruys A."/>
            <person name="Hutchinson M.I."/>
            <person name="Powell A.J."/>
            <person name="Barry K."/>
            <person name="Miller A.N."/>
            <person name="Grigoriev I.V."/>
            <person name="Debuchy R."/>
            <person name="Gladieux P."/>
            <person name="Thoren M.H."/>
            <person name="Johannesson H."/>
        </authorList>
    </citation>
    <scope>NUCLEOTIDE SEQUENCE</scope>
    <source>
        <strain evidence="3">8032-3</strain>
    </source>
</reference>
<dbReference type="InterPro" id="IPR015943">
    <property type="entry name" value="WD40/YVTN_repeat-like_dom_sf"/>
</dbReference>
<dbReference type="GO" id="GO:0008540">
    <property type="term" value="C:proteasome regulatory particle, base subcomplex"/>
    <property type="evidence" value="ECO:0007669"/>
    <property type="project" value="TreeGrafter"/>
</dbReference>
<feature type="region of interest" description="Disordered" evidence="1">
    <location>
        <begin position="1"/>
        <end position="72"/>
    </location>
</feature>
<dbReference type="InterPro" id="IPR027040">
    <property type="entry name" value="PSMD4"/>
</dbReference>